<sequence>MEEKERMFENMKQLLTSIYNLSFSNPLITIMEQLKGRSTLQAEEAYGEIFDNPSVRPYFHLFLGTDEAGKMKLSNFGRALESFIEYAHAFLDDDDTIARINKTFDLKLSNPLRDLA</sequence>
<accession>X1LB91</accession>
<gene>
    <name evidence="1" type="ORF">S06H3_18664</name>
</gene>
<protein>
    <submittedName>
        <fullName evidence="1">Uncharacterized protein</fullName>
    </submittedName>
</protein>
<comment type="caution">
    <text evidence="1">The sequence shown here is derived from an EMBL/GenBank/DDBJ whole genome shotgun (WGS) entry which is preliminary data.</text>
</comment>
<reference evidence="1" key="1">
    <citation type="journal article" date="2014" name="Front. Microbiol.">
        <title>High frequency of phylogenetically diverse reductive dehalogenase-homologous genes in deep subseafloor sedimentary metagenomes.</title>
        <authorList>
            <person name="Kawai M."/>
            <person name="Futagami T."/>
            <person name="Toyoda A."/>
            <person name="Takaki Y."/>
            <person name="Nishi S."/>
            <person name="Hori S."/>
            <person name="Arai W."/>
            <person name="Tsubouchi T."/>
            <person name="Morono Y."/>
            <person name="Uchiyama I."/>
            <person name="Ito T."/>
            <person name="Fujiyama A."/>
            <person name="Inagaki F."/>
            <person name="Takami H."/>
        </authorList>
    </citation>
    <scope>NUCLEOTIDE SEQUENCE</scope>
    <source>
        <strain evidence="1">Expedition CK06-06</strain>
    </source>
</reference>
<proteinExistence type="predicted"/>
<dbReference type="EMBL" id="BARV01009467">
    <property type="protein sequence ID" value="GAI16368.1"/>
    <property type="molecule type" value="Genomic_DNA"/>
</dbReference>
<evidence type="ECO:0000313" key="1">
    <source>
        <dbReference type="EMBL" id="GAI16368.1"/>
    </source>
</evidence>
<organism evidence="1">
    <name type="scientific">marine sediment metagenome</name>
    <dbReference type="NCBI Taxonomy" id="412755"/>
    <lineage>
        <taxon>unclassified sequences</taxon>
        <taxon>metagenomes</taxon>
        <taxon>ecological metagenomes</taxon>
    </lineage>
</organism>
<dbReference type="AlphaFoldDB" id="X1LB91"/>
<name>X1LB91_9ZZZZ</name>